<evidence type="ECO:0000313" key="1">
    <source>
        <dbReference type="EMBL" id="GGK47447.1"/>
    </source>
</evidence>
<accession>A0A917QEC7</accession>
<evidence type="ECO:0000313" key="2">
    <source>
        <dbReference type="Proteomes" id="UP000637788"/>
    </source>
</evidence>
<proteinExistence type="predicted"/>
<dbReference type="RefSeq" id="WP_189320167.1">
    <property type="nucleotide sequence ID" value="NZ_BMPQ01000001.1"/>
</dbReference>
<organism evidence="1 2">
    <name type="scientific">Streptomyces flaveus</name>
    <dbReference type="NCBI Taxonomy" id="66370"/>
    <lineage>
        <taxon>Bacteria</taxon>
        <taxon>Bacillati</taxon>
        <taxon>Actinomycetota</taxon>
        <taxon>Actinomycetes</taxon>
        <taxon>Kitasatosporales</taxon>
        <taxon>Streptomycetaceae</taxon>
        <taxon>Streptomyces</taxon>
        <taxon>Streptomyces aurantiacus group</taxon>
    </lineage>
</organism>
<dbReference type="AlphaFoldDB" id="A0A917QEC7"/>
<dbReference type="EMBL" id="BMPQ01000001">
    <property type="protein sequence ID" value="GGK47447.1"/>
    <property type="molecule type" value="Genomic_DNA"/>
</dbReference>
<comment type="caution">
    <text evidence="1">The sequence shown here is derived from an EMBL/GenBank/DDBJ whole genome shotgun (WGS) entry which is preliminary data.</text>
</comment>
<keyword evidence="2" id="KW-1185">Reference proteome</keyword>
<dbReference type="Proteomes" id="UP000637788">
    <property type="component" value="Unassembled WGS sequence"/>
</dbReference>
<reference evidence="1" key="2">
    <citation type="submission" date="2020-09" db="EMBL/GenBank/DDBJ databases">
        <authorList>
            <person name="Sun Q."/>
            <person name="Ohkuma M."/>
        </authorList>
    </citation>
    <scope>NUCLEOTIDE SEQUENCE</scope>
    <source>
        <strain evidence="1">JCM 3035</strain>
    </source>
</reference>
<name>A0A917QEC7_9ACTN</name>
<dbReference type="Pfam" id="PF21997">
    <property type="entry name" value="DUF6928"/>
    <property type="match status" value="1"/>
</dbReference>
<dbReference type="InterPro" id="IPR053847">
    <property type="entry name" value="DUF6928"/>
</dbReference>
<protein>
    <submittedName>
        <fullName evidence="1">Uncharacterized protein</fullName>
    </submittedName>
</protein>
<sequence length="217" mass="24136">MGSKVSILAFASEVPSVVLHADLVDQASASRELIESVLRERMEPVREVTLDEALWPLPGVACAGSFEGLELVTSLDLRQGKPSDMSSDVRRVGGDRNAFAVFMDSAIDWAAFAMWERGHLARSVSLSYEGGVVENEGVQLEFEQGFWALSTDVALGFHPLELGNEALRAFFGFVQEGRWDEHGIDPEEITLTEYRAQDAEDRQQFLREKSTRMIRLG</sequence>
<reference evidence="1" key="1">
    <citation type="journal article" date="2014" name="Int. J. Syst. Evol. Microbiol.">
        <title>Complete genome sequence of Corynebacterium casei LMG S-19264T (=DSM 44701T), isolated from a smear-ripened cheese.</title>
        <authorList>
            <consortium name="US DOE Joint Genome Institute (JGI-PGF)"/>
            <person name="Walter F."/>
            <person name="Albersmeier A."/>
            <person name="Kalinowski J."/>
            <person name="Ruckert C."/>
        </authorList>
    </citation>
    <scope>NUCLEOTIDE SEQUENCE</scope>
    <source>
        <strain evidence="1">JCM 3035</strain>
    </source>
</reference>
<gene>
    <name evidence="1" type="ORF">GCM10010094_04370</name>
</gene>